<sequence length="214" mass="23212">MKKQTCIKLSFLSSFVLLTGVACSSLNNPFHPWAELRITDVAAGTQQSSGSFVGIRQSSSVVDGIPAIVYTYTEPTLKIENKPALPRVDFKKFKVEYLLADGTSLPIKEYPLSQTLPASGTVDIQIKIMSVDTDLRSVVYPGNRAPRVTDGTAYVELIGKDFNGYDISVKTSFPLRFESLLFSDNSQIPVPAPSTTPSAAPVATPSPQINNIRP</sequence>
<dbReference type="PROSITE" id="PS51257">
    <property type="entry name" value="PROKAR_LIPOPROTEIN"/>
    <property type="match status" value="1"/>
</dbReference>
<evidence type="ECO:0000256" key="1">
    <source>
        <dbReference type="SAM" id="MobiDB-lite"/>
    </source>
</evidence>
<dbReference type="EMBL" id="PFFQ01000065">
    <property type="protein sequence ID" value="PIW14016.1"/>
    <property type="molecule type" value="Genomic_DNA"/>
</dbReference>
<reference evidence="3 4" key="1">
    <citation type="submission" date="2017-09" db="EMBL/GenBank/DDBJ databases">
        <title>Depth-based differentiation of microbial function through sediment-hosted aquifers and enrichment of novel symbionts in the deep terrestrial subsurface.</title>
        <authorList>
            <person name="Probst A.J."/>
            <person name="Ladd B."/>
            <person name="Jarett J.K."/>
            <person name="Geller-Mcgrath D.E."/>
            <person name="Sieber C.M."/>
            <person name="Emerson J.B."/>
            <person name="Anantharaman K."/>
            <person name="Thomas B.C."/>
            <person name="Malmstrom R."/>
            <person name="Stieglmeier M."/>
            <person name="Klingl A."/>
            <person name="Woyke T."/>
            <person name="Ryan C.M."/>
            <person name="Banfield J.F."/>
        </authorList>
    </citation>
    <scope>NUCLEOTIDE SEQUENCE [LARGE SCALE GENOMIC DNA]</scope>
    <source>
        <strain evidence="3">CG17_big_fil_post_rev_8_21_14_2_50_48_46</strain>
    </source>
</reference>
<keyword evidence="2" id="KW-0732">Signal</keyword>
<feature type="compositionally biased region" description="Low complexity" evidence="1">
    <location>
        <begin position="193"/>
        <end position="207"/>
    </location>
</feature>
<organism evidence="3 4">
    <name type="scientific">bacterium (Candidatus Blackallbacteria) CG17_big_fil_post_rev_8_21_14_2_50_48_46</name>
    <dbReference type="NCBI Taxonomy" id="2014261"/>
    <lineage>
        <taxon>Bacteria</taxon>
        <taxon>Candidatus Blackallbacteria</taxon>
    </lineage>
</organism>
<proteinExistence type="predicted"/>
<name>A0A2M7FXY0_9BACT</name>
<feature type="signal peptide" evidence="2">
    <location>
        <begin position="1"/>
        <end position="24"/>
    </location>
</feature>
<gene>
    <name evidence="3" type="ORF">COW36_23550</name>
</gene>
<evidence type="ECO:0000313" key="4">
    <source>
        <dbReference type="Proteomes" id="UP000231019"/>
    </source>
</evidence>
<evidence type="ECO:0000256" key="2">
    <source>
        <dbReference type="SAM" id="SignalP"/>
    </source>
</evidence>
<accession>A0A2M7FXY0</accession>
<dbReference type="Proteomes" id="UP000231019">
    <property type="component" value="Unassembled WGS sequence"/>
</dbReference>
<evidence type="ECO:0000313" key="3">
    <source>
        <dbReference type="EMBL" id="PIW14016.1"/>
    </source>
</evidence>
<feature type="region of interest" description="Disordered" evidence="1">
    <location>
        <begin position="191"/>
        <end position="214"/>
    </location>
</feature>
<feature type="chain" id="PRO_5014785947" description="Lipoprotein" evidence="2">
    <location>
        <begin position="25"/>
        <end position="214"/>
    </location>
</feature>
<dbReference type="AlphaFoldDB" id="A0A2M7FXY0"/>
<evidence type="ECO:0008006" key="5">
    <source>
        <dbReference type="Google" id="ProtNLM"/>
    </source>
</evidence>
<protein>
    <recommendedName>
        <fullName evidence="5">Lipoprotein</fullName>
    </recommendedName>
</protein>
<comment type="caution">
    <text evidence="3">The sequence shown here is derived from an EMBL/GenBank/DDBJ whole genome shotgun (WGS) entry which is preliminary data.</text>
</comment>